<evidence type="ECO:0000256" key="1">
    <source>
        <dbReference type="ARBA" id="ARBA00007659"/>
    </source>
</evidence>
<dbReference type="Gene3D" id="1.25.40.330">
    <property type="entry name" value="Adenylate cyclase-associated CAP, N-terminal domain"/>
    <property type="match status" value="1"/>
</dbReference>
<dbReference type="AlphaFoldDB" id="A0A7S3GI31"/>
<dbReference type="GO" id="GO:0007015">
    <property type="term" value="P:actin filament organization"/>
    <property type="evidence" value="ECO:0007669"/>
    <property type="project" value="TreeGrafter"/>
</dbReference>
<dbReference type="GO" id="GO:0003779">
    <property type="term" value="F:actin binding"/>
    <property type="evidence" value="ECO:0007669"/>
    <property type="project" value="InterPro"/>
</dbReference>
<dbReference type="GO" id="GO:0008179">
    <property type="term" value="F:adenylate cyclase binding"/>
    <property type="evidence" value="ECO:0007669"/>
    <property type="project" value="TreeGrafter"/>
</dbReference>
<dbReference type="InterPro" id="IPR016098">
    <property type="entry name" value="CAP/MinC_C"/>
</dbReference>
<organism evidence="4">
    <name type="scientific">Palpitomonas bilix</name>
    <dbReference type="NCBI Taxonomy" id="652834"/>
    <lineage>
        <taxon>Eukaryota</taxon>
        <taxon>Eukaryota incertae sedis</taxon>
    </lineage>
</organism>
<dbReference type="InterPro" id="IPR036222">
    <property type="entry name" value="CAP_N_sf"/>
</dbReference>
<dbReference type="FunFam" id="1.25.40.330:FF:000001">
    <property type="entry name" value="Adenylyl cyclase-associated protein"/>
    <property type="match status" value="1"/>
</dbReference>
<dbReference type="InterPro" id="IPR001837">
    <property type="entry name" value="Adenylate_cyclase-assoc_CAP"/>
</dbReference>
<dbReference type="SMART" id="SM00673">
    <property type="entry name" value="CARP"/>
    <property type="match status" value="2"/>
</dbReference>
<dbReference type="PANTHER" id="PTHR10652">
    <property type="entry name" value="ADENYLYL CYCLASE-ASSOCIATED PROTEIN"/>
    <property type="match status" value="1"/>
</dbReference>
<name>A0A7S3GI31_9EUKA</name>
<proteinExistence type="inferred from homology"/>
<evidence type="ECO:0000259" key="3">
    <source>
        <dbReference type="PROSITE" id="PS51329"/>
    </source>
</evidence>
<dbReference type="InterPro" id="IPR036223">
    <property type="entry name" value="CAP_C_sf"/>
</dbReference>
<dbReference type="PANTHER" id="PTHR10652:SF0">
    <property type="entry name" value="ADENYLYL CYCLASE-ASSOCIATED PROTEIN"/>
    <property type="match status" value="1"/>
</dbReference>
<dbReference type="Pfam" id="PF21938">
    <property type="entry name" value="CAP_N"/>
    <property type="match status" value="1"/>
</dbReference>
<evidence type="ECO:0000313" key="4">
    <source>
        <dbReference type="EMBL" id="CAE0267038.1"/>
    </source>
</evidence>
<dbReference type="InterPro" id="IPR017901">
    <property type="entry name" value="C-CAP_CF_C-like"/>
</dbReference>
<evidence type="ECO:0000256" key="2">
    <source>
        <dbReference type="SAM" id="MobiDB-lite"/>
    </source>
</evidence>
<reference evidence="4" key="1">
    <citation type="submission" date="2021-01" db="EMBL/GenBank/DDBJ databases">
        <authorList>
            <person name="Corre E."/>
            <person name="Pelletier E."/>
            <person name="Niang G."/>
            <person name="Scheremetjew M."/>
            <person name="Finn R."/>
            <person name="Kale V."/>
            <person name="Holt S."/>
            <person name="Cochrane G."/>
            <person name="Meng A."/>
            <person name="Brown T."/>
            <person name="Cohen L."/>
        </authorList>
    </citation>
    <scope>NUCLEOTIDE SEQUENCE</scope>
    <source>
        <strain evidence="4">NIES-2562</strain>
    </source>
</reference>
<feature type="compositionally biased region" description="Basic and acidic residues" evidence="2">
    <location>
        <begin position="285"/>
        <end position="294"/>
    </location>
</feature>
<dbReference type="Gene3D" id="2.160.20.70">
    <property type="match status" value="1"/>
</dbReference>
<feature type="region of interest" description="Disordered" evidence="2">
    <location>
        <begin position="285"/>
        <end position="323"/>
    </location>
</feature>
<dbReference type="Pfam" id="PF08603">
    <property type="entry name" value="CAP_C"/>
    <property type="match status" value="1"/>
</dbReference>
<dbReference type="InterPro" id="IPR013912">
    <property type="entry name" value="Adenylate_cyclase-assoc_CAP_C"/>
</dbReference>
<gene>
    <name evidence="4" type="ORF">PBIL07802_LOCUS29381</name>
</gene>
<dbReference type="InterPro" id="IPR053950">
    <property type="entry name" value="CAP_N"/>
</dbReference>
<dbReference type="PROSITE" id="PS51329">
    <property type="entry name" value="C_CAP_COFACTOR_C"/>
    <property type="match status" value="1"/>
</dbReference>
<accession>A0A7S3GI31</accession>
<sequence length="483" mass="51553">MAEKLETLVARLEAAVSKLELKSTGSADAAGEDEESPSVIAFGDFLDADVTTFFDAASKIGGAVKQQATQVFDAFRAQREFLVAVSKCKKPSVADFQVALKPTSDPMVAAQDMKDNRSEHKNHLALVSEGIGALGWVTMAPTPGPYVKEMLDAALFYGNKILVETKRAPEHVAYFNSFRDMLNNLASYIKDHHRTGIQWNASGIELKEFLASGEISASSHCGSKQAATSAAPAPVAGIPAPPPPPSVSMLQNVAPATGGANPGALFAELNKGGAITKGLKKVTDDMKAKNRADRSGVVSELPKKTPVSTASGKRAPAKPPRFEKEGNKWYIENQVDNETIEVDSDSMKNAAYIFGCSGKARRTVVQLKNKLNAVTVDSCSKTSVVIDEVIGSIEIVNCKSVEVQVSVAVPIITIDKCSACTLYLMSEKAMEAEIITSKNDSLNVITPGKSEDDDMVETPVPEQYCTKLVDGKWVTTPVEHASG</sequence>
<dbReference type="EMBL" id="HBIB01044895">
    <property type="protein sequence ID" value="CAE0267038.1"/>
    <property type="molecule type" value="Transcribed_RNA"/>
</dbReference>
<dbReference type="SUPFAM" id="SSF69340">
    <property type="entry name" value="C-terminal domain of adenylylcyclase associated protein"/>
    <property type="match status" value="1"/>
</dbReference>
<dbReference type="GO" id="GO:0019933">
    <property type="term" value="P:cAMP-mediated signaling"/>
    <property type="evidence" value="ECO:0007669"/>
    <property type="project" value="TreeGrafter"/>
</dbReference>
<comment type="similarity">
    <text evidence="1">Belongs to the CAP family.</text>
</comment>
<protein>
    <recommendedName>
        <fullName evidence="3">C-CAP/cofactor C-like domain-containing protein</fullName>
    </recommendedName>
</protein>
<dbReference type="InterPro" id="IPR006599">
    <property type="entry name" value="CARP_motif"/>
</dbReference>
<dbReference type="SUPFAM" id="SSF101278">
    <property type="entry name" value="N-terminal domain of adenylylcyclase associated protein, CAP"/>
    <property type="match status" value="1"/>
</dbReference>
<dbReference type="GO" id="GO:0005737">
    <property type="term" value="C:cytoplasm"/>
    <property type="evidence" value="ECO:0007669"/>
    <property type="project" value="TreeGrafter"/>
</dbReference>
<feature type="domain" description="C-CAP/cofactor C-like" evidence="3">
    <location>
        <begin position="319"/>
        <end position="460"/>
    </location>
</feature>